<gene>
    <name evidence="2" type="ORF">SAMN05428946_0122</name>
</gene>
<organism evidence="2 3">
    <name type="scientific">Edaphobacillus lindanitolerans</name>
    <dbReference type="NCBI Taxonomy" id="550447"/>
    <lineage>
        <taxon>Bacteria</taxon>
        <taxon>Bacillati</taxon>
        <taxon>Bacillota</taxon>
        <taxon>Bacilli</taxon>
        <taxon>Bacillales</taxon>
        <taxon>Bacillaceae</taxon>
        <taxon>Edaphobacillus</taxon>
    </lineage>
</organism>
<keyword evidence="3" id="KW-1185">Reference proteome</keyword>
<dbReference type="AlphaFoldDB" id="A0A1U7PHD4"/>
<name>A0A1U7PHD4_9BACI</name>
<reference evidence="3" key="1">
    <citation type="submission" date="2017-01" db="EMBL/GenBank/DDBJ databases">
        <authorList>
            <person name="Varghese N."/>
            <person name="Submissions S."/>
        </authorList>
    </citation>
    <scope>NUCLEOTIDE SEQUENCE [LARGE SCALE GENOMIC DNA]</scope>
    <source>
        <strain evidence="3">MNA4</strain>
    </source>
</reference>
<keyword evidence="1" id="KW-0472">Membrane</keyword>
<dbReference type="Proteomes" id="UP000187550">
    <property type="component" value="Unassembled WGS sequence"/>
</dbReference>
<dbReference type="EMBL" id="FTPL01000001">
    <property type="protein sequence ID" value="SIT66742.1"/>
    <property type="molecule type" value="Genomic_DNA"/>
</dbReference>
<evidence type="ECO:0000313" key="3">
    <source>
        <dbReference type="Proteomes" id="UP000187550"/>
    </source>
</evidence>
<keyword evidence="1" id="KW-1133">Transmembrane helix</keyword>
<evidence type="ECO:0000256" key="1">
    <source>
        <dbReference type="SAM" id="Phobius"/>
    </source>
</evidence>
<keyword evidence="1" id="KW-0812">Transmembrane</keyword>
<protein>
    <submittedName>
        <fullName evidence="2">Uncharacterized protein</fullName>
    </submittedName>
</protein>
<accession>A0A1U7PHD4</accession>
<sequence>MRKSNIILFLLLVVMAVAWGAAYWLFIAPDAGPPAK</sequence>
<feature type="transmembrane region" description="Helical" evidence="1">
    <location>
        <begin position="7"/>
        <end position="27"/>
    </location>
</feature>
<proteinExistence type="predicted"/>
<evidence type="ECO:0000313" key="2">
    <source>
        <dbReference type="EMBL" id="SIT66742.1"/>
    </source>
</evidence>